<dbReference type="Proteomes" id="UP000612585">
    <property type="component" value="Unassembled WGS sequence"/>
</dbReference>
<dbReference type="InterPro" id="IPR011989">
    <property type="entry name" value="ARM-like"/>
</dbReference>
<feature type="compositionally biased region" description="Low complexity" evidence="1">
    <location>
        <begin position="239"/>
        <end position="258"/>
    </location>
</feature>
<reference evidence="2" key="1">
    <citation type="submission" date="2021-01" db="EMBL/GenBank/DDBJ databases">
        <title>Whole genome shotgun sequence of Virgisporangium aurantiacum NBRC 16421.</title>
        <authorList>
            <person name="Komaki H."/>
            <person name="Tamura T."/>
        </authorList>
    </citation>
    <scope>NUCLEOTIDE SEQUENCE</scope>
    <source>
        <strain evidence="2">NBRC 16421</strain>
    </source>
</reference>
<dbReference type="Gene3D" id="1.25.10.10">
    <property type="entry name" value="Leucine-rich Repeat Variant"/>
    <property type="match status" value="1"/>
</dbReference>
<name>A0A8J4E0U7_9ACTN</name>
<dbReference type="InterPro" id="IPR004155">
    <property type="entry name" value="PBS_lyase_HEAT"/>
</dbReference>
<sequence>MTWFTATVVTDDGEIPLRDLPVGEVVSAALTAGPDDGWQYVSFLHLRGDRETFDAARALCRSDEPARRALGADILAQLGAVTVTSAEETASVPVEQRPFRAASITLLLDVIADETDETVLPSVIGALGHLGDPHAVGPIARHREHPDVEVRWMVVQSLTHFADEDDAALAHLIEMTADPARRIRDWSCFGLYQTGRDTPEVREALLARTDDTDPVTRGEALRALAALEDPRAVEPLRAALAAPANPADDPSGESAALLEEAREHLAGYMTDPR</sequence>
<feature type="region of interest" description="Disordered" evidence="1">
    <location>
        <begin position="239"/>
        <end position="273"/>
    </location>
</feature>
<proteinExistence type="predicted"/>
<comment type="caution">
    <text evidence="2">The sequence shown here is derived from an EMBL/GenBank/DDBJ whole genome shotgun (WGS) entry which is preliminary data.</text>
</comment>
<dbReference type="SMART" id="SM00567">
    <property type="entry name" value="EZ_HEAT"/>
    <property type="match status" value="3"/>
</dbReference>
<dbReference type="RefSeq" id="WP_203996327.1">
    <property type="nucleotide sequence ID" value="NZ_BOPG01000029.1"/>
</dbReference>
<keyword evidence="3" id="KW-1185">Reference proteome</keyword>
<dbReference type="SUPFAM" id="SSF48371">
    <property type="entry name" value="ARM repeat"/>
    <property type="match status" value="1"/>
</dbReference>
<dbReference type="Pfam" id="PF03130">
    <property type="entry name" value="HEAT_PBS"/>
    <property type="match status" value="1"/>
</dbReference>
<dbReference type="EMBL" id="BOPG01000029">
    <property type="protein sequence ID" value="GIJ57191.1"/>
    <property type="molecule type" value="Genomic_DNA"/>
</dbReference>
<accession>A0A8J4E0U7</accession>
<evidence type="ECO:0000313" key="2">
    <source>
        <dbReference type="EMBL" id="GIJ57191.1"/>
    </source>
</evidence>
<evidence type="ECO:0000256" key="1">
    <source>
        <dbReference type="SAM" id="MobiDB-lite"/>
    </source>
</evidence>
<protein>
    <recommendedName>
        <fullName evidence="4">HEAT repeat-containing protein</fullName>
    </recommendedName>
</protein>
<dbReference type="InterPro" id="IPR016024">
    <property type="entry name" value="ARM-type_fold"/>
</dbReference>
<evidence type="ECO:0008006" key="4">
    <source>
        <dbReference type="Google" id="ProtNLM"/>
    </source>
</evidence>
<gene>
    <name evidence="2" type="ORF">Vau01_047070</name>
</gene>
<dbReference type="AlphaFoldDB" id="A0A8J4E0U7"/>
<evidence type="ECO:0000313" key="3">
    <source>
        <dbReference type="Proteomes" id="UP000612585"/>
    </source>
</evidence>
<organism evidence="2 3">
    <name type="scientific">Virgisporangium aurantiacum</name>
    <dbReference type="NCBI Taxonomy" id="175570"/>
    <lineage>
        <taxon>Bacteria</taxon>
        <taxon>Bacillati</taxon>
        <taxon>Actinomycetota</taxon>
        <taxon>Actinomycetes</taxon>
        <taxon>Micromonosporales</taxon>
        <taxon>Micromonosporaceae</taxon>
        <taxon>Virgisporangium</taxon>
    </lineage>
</organism>
<dbReference type="Pfam" id="PF13646">
    <property type="entry name" value="HEAT_2"/>
    <property type="match status" value="1"/>
</dbReference>